<evidence type="ECO:0000256" key="4">
    <source>
        <dbReference type="ARBA" id="ARBA00023136"/>
    </source>
</evidence>
<dbReference type="PANTHER" id="PTHR12714:SF24">
    <property type="entry name" value="SLR1182 PROTEIN"/>
    <property type="match status" value="1"/>
</dbReference>
<dbReference type="GO" id="GO:0004671">
    <property type="term" value="F:protein C-terminal S-isoprenylcysteine carboxyl O-methyltransferase activity"/>
    <property type="evidence" value="ECO:0007669"/>
    <property type="project" value="UniProtKB-EC"/>
</dbReference>
<feature type="transmembrane region" description="Helical" evidence="5">
    <location>
        <begin position="62"/>
        <end position="95"/>
    </location>
</feature>
<dbReference type="AlphaFoldDB" id="T1C0F8"/>
<reference evidence="6" key="1">
    <citation type="submission" date="2013-08" db="EMBL/GenBank/DDBJ databases">
        <authorList>
            <person name="Mendez C."/>
            <person name="Richter M."/>
            <person name="Ferrer M."/>
            <person name="Sanchez J."/>
        </authorList>
    </citation>
    <scope>NUCLEOTIDE SEQUENCE</scope>
</reference>
<dbReference type="GO" id="GO:0032259">
    <property type="term" value="P:methylation"/>
    <property type="evidence" value="ECO:0007669"/>
    <property type="project" value="UniProtKB-KW"/>
</dbReference>
<keyword evidence="3 5" id="KW-1133">Transmembrane helix</keyword>
<evidence type="ECO:0000256" key="3">
    <source>
        <dbReference type="ARBA" id="ARBA00022989"/>
    </source>
</evidence>
<gene>
    <name evidence="6" type="ORF">B1B_02744</name>
</gene>
<dbReference type="GO" id="GO:0016020">
    <property type="term" value="C:membrane"/>
    <property type="evidence" value="ECO:0007669"/>
    <property type="project" value="UniProtKB-SubCell"/>
</dbReference>
<keyword evidence="4 5" id="KW-0472">Membrane</keyword>
<organism evidence="6">
    <name type="scientific">mine drainage metagenome</name>
    <dbReference type="NCBI Taxonomy" id="410659"/>
    <lineage>
        <taxon>unclassified sequences</taxon>
        <taxon>metagenomes</taxon>
        <taxon>ecological metagenomes</taxon>
    </lineage>
</organism>
<dbReference type="EMBL" id="AUZY01001648">
    <property type="protein sequence ID" value="EQD74313.1"/>
    <property type="molecule type" value="Genomic_DNA"/>
</dbReference>
<dbReference type="EC" id="2.1.1.100" evidence="6"/>
<evidence type="ECO:0000256" key="1">
    <source>
        <dbReference type="ARBA" id="ARBA00004141"/>
    </source>
</evidence>
<sequence>MAQDPAPPEGFHPPRLTLTALGIAISFWARFTLSRNWSGMAVIRAGHELVERGPYRYVRHPIYSGILTALAGTVITLGAPLKGIAIGCLVLAVFLLKIRSEERLLASTFGERFTRFRRETPALFPRLGGRTGSSA</sequence>
<reference evidence="6" key="2">
    <citation type="journal article" date="2014" name="ISME J.">
        <title>Microbial stratification in low pH oxic and suboxic macroscopic growths along an acid mine drainage.</title>
        <authorList>
            <person name="Mendez-Garcia C."/>
            <person name="Mesa V."/>
            <person name="Sprenger R.R."/>
            <person name="Richter M."/>
            <person name="Diez M.S."/>
            <person name="Solano J."/>
            <person name="Bargiela R."/>
            <person name="Golyshina O.V."/>
            <person name="Manteca A."/>
            <person name="Ramos J.L."/>
            <person name="Gallego J.R."/>
            <person name="Llorente I."/>
            <person name="Martins Dos Santos V.A."/>
            <person name="Jensen O.N."/>
            <person name="Pelaez A.I."/>
            <person name="Sanchez J."/>
            <person name="Ferrer M."/>
        </authorList>
    </citation>
    <scope>NUCLEOTIDE SEQUENCE</scope>
</reference>
<keyword evidence="6" id="KW-0489">Methyltransferase</keyword>
<dbReference type="InterPro" id="IPR007269">
    <property type="entry name" value="ICMT_MeTrfase"/>
</dbReference>
<proteinExistence type="predicted"/>
<dbReference type="Gene3D" id="1.20.120.1630">
    <property type="match status" value="1"/>
</dbReference>
<keyword evidence="6" id="KW-0808">Transferase</keyword>
<dbReference type="Pfam" id="PF04140">
    <property type="entry name" value="ICMT"/>
    <property type="match status" value="1"/>
</dbReference>
<dbReference type="PANTHER" id="PTHR12714">
    <property type="entry name" value="PROTEIN-S ISOPRENYLCYSTEINE O-METHYLTRANSFERASE"/>
    <property type="match status" value="1"/>
</dbReference>
<comment type="subcellular location">
    <subcellularLocation>
        <location evidence="1">Membrane</location>
        <topology evidence="1">Multi-pass membrane protein</topology>
    </subcellularLocation>
</comment>
<comment type="caution">
    <text evidence="6">The sequence shown here is derived from an EMBL/GenBank/DDBJ whole genome shotgun (WGS) entry which is preliminary data.</text>
</comment>
<name>T1C0F8_9ZZZZ</name>
<accession>T1C0F8</accession>
<evidence type="ECO:0000256" key="5">
    <source>
        <dbReference type="SAM" id="Phobius"/>
    </source>
</evidence>
<keyword evidence="2 5" id="KW-0812">Transmembrane</keyword>
<protein>
    <submittedName>
        <fullName evidence="6">Isoprenylcysteine carboxyl methyltransferase</fullName>
        <ecNumber evidence="6">2.1.1.100</ecNumber>
    </submittedName>
</protein>
<evidence type="ECO:0000256" key="2">
    <source>
        <dbReference type="ARBA" id="ARBA00022692"/>
    </source>
</evidence>
<evidence type="ECO:0000313" key="6">
    <source>
        <dbReference type="EMBL" id="EQD74313.1"/>
    </source>
</evidence>